<name>A0ABZ0Z5G1_9CAUD</name>
<dbReference type="Proteomes" id="UP001358193">
    <property type="component" value="Segment"/>
</dbReference>
<sequence length="340" mass="40406">MFVFETFHTSDTFNDALENIAKKITVYSKAFYSKEGRKWLNDNIDKYSYTGYAIKFSNNKYELFAEDYLKNGIPIYVKLCNDPNSYWMLSVKREFIDNVEAIVIYCNNAQLFNKYVHEVNNDYNEAAYIRDFKAKISHELNGHAIQYLYNPNMRHIENTIDALEADINFLNTDENDKEILRKFFYYLHPLEIEARLNEIYTIFKENGLNIIDCISKKENCKVTITLKTLQSILDYIDKNTKLSEIQNCINYIYDHALNDIVSNLNKKYKIYKETKIDDAFNNYRIKILKQLYKILTIDLNYKGLDFFKFGHPERKSVNDIPDKNFDLFEYANPFNKPGKF</sequence>
<keyword evidence="2" id="KW-1185">Reference proteome</keyword>
<dbReference type="EMBL" id="OR769223">
    <property type="protein sequence ID" value="WQJ53248.1"/>
    <property type="molecule type" value="Genomic_DNA"/>
</dbReference>
<proteinExistence type="predicted"/>
<organism evidence="1 2">
    <name type="scientific">phage Lak_Megaphage_Sonny</name>
    <dbReference type="NCBI Taxonomy" id="3109229"/>
    <lineage>
        <taxon>Viruses</taxon>
        <taxon>Duplodnaviria</taxon>
        <taxon>Heunggongvirae</taxon>
        <taxon>Uroviricota</taxon>
        <taxon>Caudoviricetes</taxon>
        <taxon>Caudoviricetes code 15 clade</taxon>
    </lineage>
</organism>
<accession>A0ABZ0Z5G1</accession>
<protein>
    <submittedName>
        <fullName evidence="1">Uncharacterized protein</fullName>
    </submittedName>
</protein>
<evidence type="ECO:0000313" key="1">
    <source>
        <dbReference type="EMBL" id="WQJ53248.1"/>
    </source>
</evidence>
<reference evidence="1 2" key="1">
    <citation type="submission" date="2023-11" db="EMBL/GenBank/DDBJ databases">
        <authorList>
            <person name="Cook R."/>
            <person name="Crisci M."/>
            <person name="Pye H."/>
            <person name="Adriaenssens E."/>
            <person name="Santini J."/>
        </authorList>
    </citation>
    <scope>NUCLEOTIDE SEQUENCE [LARGE SCALE GENOMIC DNA]</scope>
    <source>
        <strain evidence="1">Lak_Megaphage_Sonny</strain>
    </source>
</reference>
<evidence type="ECO:0000313" key="2">
    <source>
        <dbReference type="Proteomes" id="UP001358193"/>
    </source>
</evidence>